<dbReference type="InterPro" id="IPR029209">
    <property type="entry name" value="DML1/Misato_tubulin"/>
</dbReference>
<evidence type="ECO:0000256" key="2">
    <source>
        <dbReference type="ARBA" id="ARBA00004173"/>
    </source>
</evidence>
<accession>A0A1J7J1V7</accession>
<feature type="domain" description="DML1/Misato tubulin" evidence="7">
    <location>
        <begin position="118"/>
        <end position="302"/>
    </location>
</feature>
<dbReference type="OrthoDB" id="271881at2759"/>
<evidence type="ECO:0000256" key="3">
    <source>
        <dbReference type="ARBA" id="ARBA00008507"/>
    </source>
</evidence>
<comment type="similarity">
    <text evidence="3">Belongs to the misato family.</text>
</comment>
<organism evidence="8 9">
    <name type="scientific">Coniochaeta ligniaria NRRL 30616</name>
    <dbReference type="NCBI Taxonomy" id="1408157"/>
    <lineage>
        <taxon>Eukaryota</taxon>
        <taxon>Fungi</taxon>
        <taxon>Dikarya</taxon>
        <taxon>Ascomycota</taxon>
        <taxon>Pezizomycotina</taxon>
        <taxon>Sordariomycetes</taxon>
        <taxon>Sordariomycetidae</taxon>
        <taxon>Coniochaetales</taxon>
        <taxon>Coniochaetaceae</taxon>
        <taxon>Coniochaeta</taxon>
    </lineage>
</organism>
<name>A0A1J7J1V7_9PEZI</name>
<dbReference type="AlphaFoldDB" id="A0A1J7J1V7"/>
<dbReference type="InterPro" id="IPR049942">
    <property type="entry name" value="DML1/Misato"/>
</dbReference>
<dbReference type="PANTHER" id="PTHR13391">
    <property type="entry name" value="MITOCHONDRIAL DISTRIBUTION REGULATOR MISATO"/>
    <property type="match status" value="1"/>
</dbReference>
<comment type="subcellular location">
    <subcellularLocation>
        <location evidence="2">Mitochondrion</location>
    </subcellularLocation>
</comment>
<evidence type="ECO:0000259" key="7">
    <source>
        <dbReference type="Pfam" id="PF14881"/>
    </source>
</evidence>
<keyword evidence="9" id="KW-1185">Reference proteome</keyword>
<dbReference type="InParanoid" id="A0A1J7J1V7"/>
<dbReference type="InterPro" id="IPR019605">
    <property type="entry name" value="Misato_II_tubulin-like"/>
</dbReference>
<keyword evidence="4" id="KW-0496">Mitochondrion</keyword>
<proteinExistence type="inferred from homology"/>
<gene>
    <name evidence="8" type="ORF">CONLIGDRAFT_659334</name>
</gene>
<sequence length="523" mass="58982">MHEVITVQLGQQSNYLATHFWNAQESYFTYSDDQQSPVNHDIHWRPGVGVDGTETFMPRTVIYDLKGGFGSLRKINALYEVEDQGQAQGVWSGPTVVHKQQPIEQSSYQQSLDAGLEPPELTTSSVRYWSDFNRVYFHPRSIIQLNEFELNSSLVPFEKWATGQELFSSLDKEHDLVDRDLRPFIEEADQMQGIQVFTAFDDAWGGFSSDYVERLRDEYGKTDIWVWGLQDSFSGIPRNKRLLRLANKAKTLTEMYKHASLIVPITLPRPLGGRVSLDSSSRWHTSALVASALETVTLPSRLRNGLNNDTFAGMAGLLNQLGKQSIASLQMSIAKPEARATSGDSRVRQGIEIDDKEDNEEDSKGLQLDLDFTPSDQLDPGRPQNGVHQPRVFSQLVTVRGSTAEDEARLDPEEEQERLRRRNPNAPITKRRHRYHSSLAFPLLDSFPKIFRDDQDHILDHNLDVTASLTTDASVSGRLNALRTTVSRSIGVEDREALSNDLAEMADEYHEGWSSGSDEGDDD</sequence>
<evidence type="ECO:0000256" key="4">
    <source>
        <dbReference type="ARBA" id="ARBA00023128"/>
    </source>
</evidence>
<dbReference type="InterPro" id="IPR036525">
    <property type="entry name" value="Tubulin/FtsZ_GTPase_sf"/>
</dbReference>
<dbReference type="Pfam" id="PF10644">
    <property type="entry name" value="Misat_Tub_SegII"/>
    <property type="match status" value="1"/>
</dbReference>
<evidence type="ECO:0000259" key="6">
    <source>
        <dbReference type="Pfam" id="PF10644"/>
    </source>
</evidence>
<evidence type="ECO:0000313" key="9">
    <source>
        <dbReference type="Proteomes" id="UP000182658"/>
    </source>
</evidence>
<feature type="domain" description="Misato Segment II tubulin-like" evidence="6">
    <location>
        <begin position="2"/>
        <end position="113"/>
    </location>
</feature>
<protein>
    <submittedName>
        <fullName evidence="8">Tubulin nucleotide-binding domain-like protein</fullName>
    </submittedName>
</protein>
<dbReference type="Proteomes" id="UP000182658">
    <property type="component" value="Unassembled WGS sequence"/>
</dbReference>
<dbReference type="GO" id="GO:0005739">
    <property type="term" value="C:mitochondrion"/>
    <property type="evidence" value="ECO:0007669"/>
    <property type="project" value="UniProtKB-SubCell"/>
</dbReference>
<dbReference type="CDD" id="cd06060">
    <property type="entry name" value="misato"/>
    <property type="match status" value="1"/>
</dbReference>
<dbReference type="STRING" id="1408157.A0A1J7J1V7"/>
<dbReference type="SUPFAM" id="SSF52490">
    <property type="entry name" value="Tubulin nucleotide-binding domain-like"/>
    <property type="match status" value="1"/>
</dbReference>
<dbReference type="Gene3D" id="3.40.50.1440">
    <property type="entry name" value="Tubulin/FtsZ, GTPase domain"/>
    <property type="match status" value="1"/>
</dbReference>
<dbReference type="PANTHER" id="PTHR13391:SF0">
    <property type="entry name" value="PROTEIN MISATO HOMOLOG 1"/>
    <property type="match status" value="1"/>
</dbReference>
<feature type="region of interest" description="Disordered" evidence="5">
    <location>
        <begin position="402"/>
        <end position="428"/>
    </location>
</feature>
<evidence type="ECO:0000256" key="1">
    <source>
        <dbReference type="ARBA" id="ARBA00003757"/>
    </source>
</evidence>
<dbReference type="FunCoup" id="A0A1J7J1V7">
    <property type="interactions" value="81"/>
</dbReference>
<feature type="region of interest" description="Disordered" evidence="5">
    <location>
        <begin position="336"/>
        <end position="390"/>
    </location>
</feature>
<evidence type="ECO:0000313" key="8">
    <source>
        <dbReference type="EMBL" id="OIW33363.1"/>
    </source>
</evidence>
<evidence type="ECO:0000256" key="5">
    <source>
        <dbReference type="SAM" id="MobiDB-lite"/>
    </source>
</evidence>
<dbReference type="EMBL" id="KV875094">
    <property type="protein sequence ID" value="OIW33363.1"/>
    <property type="molecule type" value="Genomic_DNA"/>
</dbReference>
<reference evidence="8 9" key="1">
    <citation type="submission" date="2016-10" db="EMBL/GenBank/DDBJ databases">
        <title>Draft genome sequence of Coniochaeta ligniaria NRRL30616, a lignocellulolytic fungus for bioabatement of inhibitors in plant biomass hydrolysates.</title>
        <authorList>
            <consortium name="DOE Joint Genome Institute"/>
            <person name="Jimenez D.J."/>
            <person name="Hector R.E."/>
            <person name="Riley R."/>
            <person name="Sun H."/>
            <person name="Grigoriev I.V."/>
            <person name="Van Elsas J.D."/>
            <person name="Nichols N.N."/>
        </authorList>
    </citation>
    <scope>NUCLEOTIDE SEQUENCE [LARGE SCALE GENOMIC DNA]</scope>
    <source>
        <strain evidence="8 9">NRRL 30616</strain>
    </source>
</reference>
<feature type="compositionally biased region" description="Basic residues" evidence="5">
    <location>
        <begin position="419"/>
        <end position="428"/>
    </location>
</feature>
<comment type="function">
    <text evidence="1">Involved in the partitioning of the mitochondrial organelle and mitochondrial DNA (mtDNA) inheritance.</text>
</comment>
<dbReference type="GO" id="GO:0007005">
    <property type="term" value="P:mitochondrion organization"/>
    <property type="evidence" value="ECO:0007669"/>
    <property type="project" value="InterPro"/>
</dbReference>
<dbReference type="Pfam" id="PF14881">
    <property type="entry name" value="Tubulin_3"/>
    <property type="match status" value="1"/>
</dbReference>